<dbReference type="InterPro" id="IPR042241">
    <property type="entry name" value="GCP_C_sf"/>
</dbReference>
<feature type="domain" description="Gamma tubulin complex component protein N-terminal" evidence="8">
    <location>
        <begin position="363"/>
        <end position="656"/>
    </location>
</feature>
<dbReference type="AlphaFoldDB" id="A0A5B8MWL4"/>
<gene>
    <name evidence="9" type="ORF">A3770_11p64700</name>
</gene>
<dbReference type="STRING" id="1764295.A0A5B8MWL4"/>
<dbReference type="GO" id="GO:0000930">
    <property type="term" value="C:gamma-tubulin complex"/>
    <property type="evidence" value="ECO:0007669"/>
    <property type="project" value="TreeGrafter"/>
</dbReference>
<evidence type="ECO:0000313" key="9">
    <source>
        <dbReference type="EMBL" id="QDZ23952.1"/>
    </source>
</evidence>
<evidence type="ECO:0000259" key="8">
    <source>
        <dbReference type="Pfam" id="PF17681"/>
    </source>
</evidence>
<sequence length="902" mass="101358">MTSTSGKAVGLLPSRTLGGGQATGRTYDRSSGETQAELLRLVKRLNRVMGLPPGRATDGVATASAQMLSKMVSRYEVTRVSIQQTQRTIEQHSQDYETFFGAYSQLKEDLKEANSQAAAGHLDRYLTVVARVLGDKDLREMLTTTASAPGGSKSGAGATSVAAKLASMRDLGKENSRVPPPSASPYKGGQQSYSSRRPELNPPVESVGTLADTSGFAVRSPYRENVANREQKLHVGEISGSFKSPSRKKLSFRETPAEAAGGTPGEEARGDDKAFEDSRYLLRTAAGQQVESSSRRQGQYLHLGRGEEGSGSPQLPQWALSHPVIYSGQGVGSLLVDEGQTSNVDIHPEHATLEPELQELMLIDDLLYVFLGSKGKLIYPRYTNENERIDFVIDPSLDYSLRMLAEKFLPICLSLQVLQVYIETRFDYKFGLVNHALAAMVKELVWEWRLLVSQMESILQDGKLSLHSMWYYCQPSVGMLKTVSDMLTKIINEDLRGAEVLNAIHDTLQNNKGDQSRHQVVLSLMKGACKPYLKMLRSWLYEGKVEDPYNEFCIVKHQDIEKESLAENIMSTYWQQCYSLRESVPHFLQGYTNKVLRTGKYLNVVKECQSASSVVGEATSHPADIIYEPNNRNLLATLERAYNVASQSLLSFLHEKVDIVGRLRSIKRYFLLDQGDFLLHFIDSAGDELEKDISQVSVRRLQSLFELAVKMSSSATDPYNEDAFCNVSTSNATDTLSNFFKGTEKGRRNLSALERLGLETSSIDKKDGAHLFRMDYKVSWPFSLLVTRKTLMKYQLIFSHLFQFKFLERKLAMAWQDQQLLRRQRLDGTEGSLKESLMCKEMLHFVNNYLSYLTFETIEPKWQQLEEKLLRATNLDECIESHEAFLDQVIQSSETYLQANSA</sequence>
<comment type="function">
    <text evidence="5">Component of the gamma-tubulin ring complex (gTuRC) which mediates microtubule nucleation.</text>
</comment>
<dbReference type="GO" id="GO:0031122">
    <property type="term" value="P:cytoplasmic microtubule organization"/>
    <property type="evidence" value="ECO:0007669"/>
    <property type="project" value="TreeGrafter"/>
</dbReference>
<name>A0A5B8MWL4_9CHLO</name>
<evidence type="ECO:0000256" key="1">
    <source>
        <dbReference type="ARBA" id="ARBA00010337"/>
    </source>
</evidence>
<dbReference type="Pfam" id="PF04130">
    <property type="entry name" value="GCP_C_terminal"/>
    <property type="match status" value="1"/>
</dbReference>
<keyword evidence="3 5" id="KW-0493">Microtubule</keyword>
<dbReference type="Pfam" id="PF17681">
    <property type="entry name" value="GCP_N_terminal"/>
    <property type="match status" value="1"/>
</dbReference>
<proteinExistence type="inferred from homology"/>
<dbReference type="GO" id="GO:0000922">
    <property type="term" value="C:spindle pole"/>
    <property type="evidence" value="ECO:0007669"/>
    <property type="project" value="InterPro"/>
</dbReference>
<dbReference type="Proteomes" id="UP000316726">
    <property type="component" value="Chromosome 11"/>
</dbReference>
<dbReference type="GO" id="GO:0043015">
    <property type="term" value="F:gamma-tubulin binding"/>
    <property type="evidence" value="ECO:0007669"/>
    <property type="project" value="InterPro"/>
</dbReference>
<dbReference type="GO" id="GO:0000278">
    <property type="term" value="P:mitotic cell cycle"/>
    <property type="evidence" value="ECO:0007669"/>
    <property type="project" value="TreeGrafter"/>
</dbReference>
<feature type="domain" description="Gamma tubulin complex component C-terminal" evidence="7">
    <location>
        <begin position="661"/>
        <end position="891"/>
    </location>
</feature>
<evidence type="ECO:0000256" key="3">
    <source>
        <dbReference type="ARBA" id="ARBA00022701"/>
    </source>
</evidence>
<dbReference type="PANTHER" id="PTHR19302:SF13">
    <property type="entry name" value="GAMMA-TUBULIN COMPLEX COMPONENT 2"/>
    <property type="match status" value="1"/>
</dbReference>
<keyword evidence="4 5" id="KW-0206">Cytoskeleton</keyword>
<dbReference type="GO" id="GO:0007020">
    <property type="term" value="P:microtubule nucleation"/>
    <property type="evidence" value="ECO:0007669"/>
    <property type="project" value="InterPro"/>
</dbReference>
<accession>A0A5B8MWL4</accession>
<dbReference type="InterPro" id="IPR040457">
    <property type="entry name" value="GCP_C"/>
</dbReference>
<comment type="similarity">
    <text evidence="1 5">Belongs to the TUBGCP family.</text>
</comment>
<dbReference type="Gene3D" id="1.20.120.1900">
    <property type="entry name" value="Gamma-tubulin complex, C-terminal domain"/>
    <property type="match status" value="1"/>
</dbReference>
<keyword evidence="10" id="KW-1185">Reference proteome</keyword>
<feature type="region of interest" description="Disordered" evidence="6">
    <location>
        <begin position="237"/>
        <end position="272"/>
    </location>
</feature>
<evidence type="ECO:0000313" key="10">
    <source>
        <dbReference type="Proteomes" id="UP000316726"/>
    </source>
</evidence>
<reference evidence="9 10" key="1">
    <citation type="submission" date="2018-07" db="EMBL/GenBank/DDBJ databases">
        <title>The complete nuclear genome of the prasinophyte Chloropicon primus (CCMP1205).</title>
        <authorList>
            <person name="Pombert J.-F."/>
            <person name="Otis C."/>
            <person name="Turmel M."/>
            <person name="Lemieux C."/>
        </authorList>
    </citation>
    <scope>NUCLEOTIDE SEQUENCE [LARGE SCALE GENOMIC DNA]</scope>
    <source>
        <strain evidence="9 10">CCMP1205</strain>
    </source>
</reference>
<evidence type="ECO:0000256" key="6">
    <source>
        <dbReference type="SAM" id="MobiDB-lite"/>
    </source>
</evidence>
<dbReference type="GO" id="GO:0051225">
    <property type="term" value="P:spindle assembly"/>
    <property type="evidence" value="ECO:0007669"/>
    <property type="project" value="TreeGrafter"/>
</dbReference>
<dbReference type="GO" id="GO:0005874">
    <property type="term" value="C:microtubule"/>
    <property type="evidence" value="ECO:0007669"/>
    <property type="project" value="UniProtKB-KW"/>
</dbReference>
<evidence type="ECO:0000256" key="5">
    <source>
        <dbReference type="RuleBase" id="RU363050"/>
    </source>
</evidence>
<feature type="region of interest" description="Disordered" evidence="6">
    <location>
        <begin position="169"/>
        <end position="209"/>
    </location>
</feature>
<keyword evidence="2 5" id="KW-0963">Cytoplasm</keyword>
<evidence type="ECO:0000259" key="7">
    <source>
        <dbReference type="Pfam" id="PF04130"/>
    </source>
</evidence>
<comment type="subcellular location">
    <subcellularLocation>
        <location evidence="5">Cytoplasm</location>
        <location evidence="5">Cytoskeleton</location>
        <location evidence="5">Microtubule organizing center</location>
    </subcellularLocation>
</comment>
<evidence type="ECO:0000256" key="4">
    <source>
        <dbReference type="ARBA" id="ARBA00023212"/>
    </source>
</evidence>
<evidence type="ECO:0000256" key="2">
    <source>
        <dbReference type="ARBA" id="ARBA00022490"/>
    </source>
</evidence>
<dbReference type="GO" id="GO:0051011">
    <property type="term" value="F:microtubule minus-end binding"/>
    <property type="evidence" value="ECO:0007669"/>
    <property type="project" value="TreeGrafter"/>
</dbReference>
<feature type="region of interest" description="Disordered" evidence="6">
    <location>
        <begin position="144"/>
        <end position="163"/>
    </location>
</feature>
<dbReference type="InterPro" id="IPR041470">
    <property type="entry name" value="GCP_N"/>
</dbReference>
<dbReference type="EMBL" id="CP031044">
    <property type="protein sequence ID" value="QDZ23952.1"/>
    <property type="molecule type" value="Genomic_DNA"/>
</dbReference>
<dbReference type="OrthoDB" id="2192946at2759"/>
<protein>
    <recommendedName>
        <fullName evidence="5">Gamma-tubulin complex component</fullName>
    </recommendedName>
</protein>
<dbReference type="InterPro" id="IPR007259">
    <property type="entry name" value="GCP"/>
</dbReference>
<feature type="region of interest" description="Disordered" evidence="6">
    <location>
        <begin position="1"/>
        <end position="32"/>
    </location>
</feature>
<dbReference type="PANTHER" id="PTHR19302">
    <property type="entry name" value="GAMMA TUBULIN COMPLEX PROTEIN"/>
    <property type="match status" value="1"/>
</dbReference>
<organism evidence="9 10">
    <name type="scientific">Chloropicon primus</name>
    <dbReference type="NCBI Taxonomy" id="1764295"/>
    <lineage>
        <taxon>Eukaryota</taxon>
        <taxon>Viridiplantae</taxon>
        <taxon>Chlorophyta</taxon>
        <taxon>Chloropicophyceae</taxon>
        <taxon>Chloropicales</taxon>
        <taxon>Chloropicaceae</taxon>
        <taxon>Chloropicon</taxon>
    </lineage>
</organism>
<dbReference type="GO" id="GO:0051321">
    <property type="term" value="P:meiotic cell cycle"/>
    <property type="evidence" value="ECO:0007669"/>
    <property type="project" value="TreeGrafter"/>
</dbReference>